<sequence>MQIRTIEYFVALARERHFGRAAAACGVTQPTLSAGIGALEDELGVRLVLRDRRFAGLTTEGEAALPWAQQLLADVSGLRDATETPPGGDVTGLMRLGIIPAAMPVCGAFVAALRSLHSAVAVQIHALTSREIDRALAGYEIDVGMTYLDNEPLPDVISATLYRETYIFATPSGGALAGRAAIGWAEAVATPLCLLAPDMQNRRILDAHLAGIGLDVRPAAMANSYAALLSMVRVGEFSCILPQTYARTIACDPAIATMPLDPPARPQPVGLVVPNRHPSSVMARIALSCGRSAHLRQALADMLGPS</sequence>
<keyword evidence="2" id="KW-0805">Transcription regulation</keyword>
<proteinExistence type="inferred from homology"/>
<dbReference type="GO" id="GO:0003677">
    <property type="term" value="F:DNA binding"/>
    <property type="evidence" value="ECO:0007669"/>
    <property type="project" value="UniProtKB-KW"/>
</dbReference>
<dbReference type="InterPro" id="IPR000847">
    <property type="entry name" value="LysR_HTH_N"/>
</dbReference>
<dbReference type="Pfam" id="PF00126">
    <property type="entry name" value="HTH_1"/>
    <property type="match status" value="1"/>
</dbReference>
<evidence type="ECO:0000256" key="4">
    <source>
        <dbReference type="ARBA" id="ARBA00023163"/>
    </source>
</evidence>
<dbReference type="Proteomes" id="UP000030826">
    <property type="component" value="Unassembled WGS sequence"/>
</dbReference>
<evidence type="ECO:0000259" key="5">
    <source>
        <dbReference type="PROSITE" id="PS50931"/>
    </source>
</evidence>
<dbReference type="EMBL" id="JRFJ01000003">
    <property type="protein sequence ID" value="KHJ54099.1"/>
    <property type="molecule type" value="Genomic_DNA"/>
</dbReference>
<evidence type="ECO:0000256" key="3">
    <source>
        <dbReference type="ARBA" id="ARBA00023125"/>
    </source>
</evidence>
<dbReference type="OrthoDB" id="9775392at2"/>
<dbReference type="InterPro" id="IPR036388">
    <property type="entry name" value="WH-like_DNA-bd_sf"/>
</dbReference>
<dbReference type="FunFam" id="1.10.10.10:FF:000001">
    <property type="entry name" value="LysR family transcriptional regulator"/>
    <property type="match status" value="1"/>
</dbReference>
<evidence type="ECO:0000256" key="1">
    <source>
        <dbReference type="ARBA" id="ARBA00009437"/>
    </source>
</evidence>
<dbReference type="PANTHER" id="PTHR30419:SF31">
    <property type="entry name" value="BLR3139 PROTEIN"/>
    <property type="match status" value="1"/>
</dbReference>
<reference evidence="6 7" key="1">
    <citation type="submission" date="2014-09" db="EMBL/GenBank/DDBJ databases">
        <title>Isolation and characterization of Aurantimonas altamirensis ON-56566 from clinical sample following a dog bite.</title>
        <authorList>
            <person name="Eshaghi A."/>
            <person name="Li A."/>
            <person name="Shahinas D."/>
            <person name="Bahn P."/>
            <person name="Kus J.V."/>
            <person name="Patel S.N."/>
        </authorList>
    </citation>
    <scope>NUCLEOTIDE SEQUENCE [LARGE SCALE GENOMIC DNA]</scope>
    <source>
        <strain evidence="6 7">ON-56566</strain>
    </source>
</reference>
<evidence type="ECO:0000313" key="6">
    <source>
        <dbReference type="EMBL" id="KHJ54099.1"/>
    </source>
</evidence>
<dbReference type="InterPro" id="IPR050950">
    <property type="entry name" value="HTH-type_LysR_regulators"/>
</dbReference>
<keyword evidence="4" id="KW-0804">Transcription</keyword>
<dbReference type="Pfam" id="PF03466">
    <property type="entry name" value="LysR_substrate"/>
    <property type="match status" value="1"/>
</dbReference>
<organism evidence="6 7">
    <name type="scientific">Aureimonas altamirensis</name>
    <dbReference type="NCBI Taxonomy" id="370622"/>
    <lineage>
        <taxon>Bacteria</taxon>
        <taxon>Pseudomonadati</taxon>
        <taxon>Pseudomonadota</taxon>
        <taxon>Alphaproteobacteria</taxon>
        <taxon>Hyphomicrobiales</taxon>
        <taxon>Aurantimonadaceae</taxon>
        <taxon>Aureimonas</taxon>
    </lineage>
</organism>
<dbReference type="GO" id="GO:0005829">
    <property type="term" value="C:cytosol"/>
    <property type="evidence" value="ECO:0007669"/>
    <property type="project" value="TreeGrafter"/>
</dbReference>
<dbReference type="RefSeq" id="WP_039193186.1">
    <property type="nucleotide sequence ID" value="NZ_JRFJ01000003.1"/>
</dbReference>
<evidence type="ECO:0000313" key="7">
    <source>
        <dbReference type="Proteomes" id="UP000030826"/>
    </source>
</evidence>
<dbReference type="Gene3D" id="3.40.190.290">
    <property type="match status" value="1"/>
</dbReference>
<accession>A0A0B1Q156</accession>
<comment type="similarity">
    <text evidence="1">Belongs to the LysR transcriptional regulatory family.</text>
</comment>
<dbReference type="SUPFAM" id="SSF46785">
    <property type="entry name" value="Winged helix' DNA-binding domain"/>
    <property type="match status" value="1"/>
</dbReference>
<dbReference type="PRINTS" id="PR00039">
    <property type="entry name" value="HTHLYSR"/>
</dbReference>
<dbReference type="CDD" id="cd05466">
    <property type="entry name" value="PBP2_LTTR_substrate"/>
    <property type="match status" value="1"/>
</dbReference>
<dbReference type="PANTHER" id="PTHR30419">
    <property type="entry name" value="HTH-TYPE TRANSCRIPTIONAL REGULATOR YBHD"/>
    <property type="match status" value="1"/>
</dbReference>
<keyword evidence="3" id="KW-0238">DNA-binding</keyword>
<protein>
    <recommendedName>
        <fullName evidence="5">HTH lysR-type domain-containing protein</fullName>
    </recommendedName>
</protein>
<name>A0A0B1Q156_9HYPH</name>
<comment type="caution">
    <text evidence="6">The sequence shown here is derived from an EMBL/GenBank/DDBJ whole genome shotgun (WGS) entry which is preliminary data.</text>
</comment>
<dbReference type="STRING" id="370622.LA66_11520"/>
<dbReference type="SUPFAM" id="SSF53850">
    <property type="entry name" value="Periplasmic binding protein-like II"/>
    <property type="match status" value="1"/>
</dbReference>
<dbReference type="GO" id="GO:0003700">
    <property type="term" value="F:DNA-binding transcription factor activity"/>
    <property type="evidence" value="ECO:0007669"/>
    <property type="project" value="InterPro"/>
</dbReference>
<dbReference type="AlphaFoldDB" id="A0A0B1Q156"/>
<dbReference type="Gene3D" id="1.10.10.10">
    <property type="entry name" value="Winged helix-like DNA-binding domain superfamily/Winged helix DNA-binding domain"/>
    <property type="match status" value="1"/>
</dbReference>
<gene>
    <name evidence="6" type="ORF">LA66_11520</name>
</gene>
<dbReference type="InterPro" id="IPR036390">
    <property type="entry name" value="WH_DNA-bd_sf"/>
</dbReference>
<dbReference type="PROSITE" id="PS50931">
    <property type="entry name" value="HTH_LYSR"/>
    <property type="match status" value="1"/>
</dbReference>
<dbReference type="InterPro" id="IPR005119">
    <property type="entry name" value="LysR_subst-bd"/>
</dbReference>
<evidence type="ECO:0000256" key="2">
    <source>
        <dbReference type="ARBA" id="ARBA00023015"/>
    </source>
</evidence>
<feature type="domain" description="HTH lysR-type" evidence="5">
    <location>
        <begin position="1"/>
        <end position="58"/>
    </location>
</feature>